<dbReference type="Gene3D" id="1.10.860.10">
    <property type="entry name" value="DNAb Helicase, Chain A"/>
    <property type="match status" value="1"/>
</dbReference>
<name>F9P609_STRCV</name>
<dbReference type="InterPro" id="IPR016136">
    <property type="entry name" value="DNA_helicase_N/primase_C"/>
</dbReference>
<gene>
    <name evidence="1" type="ORF">HMPREF1042_0904</name>
</gene>
<protein>
    <submittedName>
        <fullName evidence="1">Putative DNA primase</fullName>
    </submittedName>
</protein>
<reference evidence="1 2" key="1">
    <citation type="submission" date="2011-06" db="EMBL/GenBank/DDBJ databases">
        <authorList>
            <person name="Harkins D.M."/>
            <person name="Madupu R."/>
            <person name="Durkin A.S."/>
            <person name="Torralba M."/>
            <person name="Methe B."/>
            <person name="Sutton G.G."/>
            <person name="Nelson K.E."/>
        </authorList>
    </citation>
    <scope>NUCLEOTIDE SEQUENCE [LARGE SCALE GENOMIC DNA]</scope>
    <source>
        <strain evidence="1 2">SK1060</strain>
    </source>
</reference>
<sequence length="210" mass="24796">MQAQIEFVERMSPLIAQVKSITAQNSYIYMLAELLPDFDYQQVEQAVNNHRLVNRKEQQQQVRQQVTRFDIPITKQVSRLIKAESHLLQRMIENPVILNDYRLREDFHFATAELQTLYNILKTNGEVTPQDLSEQNDSVQQSWYRVLEENLPKEVSEQELVEVEQTRDKELLRKENQLIGKKVREASHNGDADTALTELERFIAQKRRME</sequence>
<dbReference type="Proteomes" id="UP000003287">
    <property type="component" value="Unassembled WGS sequence"/>
</dbReference>
<organism evidence="1 2">
    <name type="scientific">Streptococcus constellatus subsp. pharyngis SK1060 = CCUG 46377</name>
    <dbReference type="NCBI Taxonomy" id="1035184"/>
    <lineage>
        <taxon>Bacteria</taxon>
        <taxon>Bacillati</taxon>
        <taxon>Bacillota</taxon>
        <taxon>Bacilli</taxon>
        <taxon>Lactobacillales</taxon>
        <taxon>Streptococcaceae</taxon>
        <taxon>Streptococcus</taxon>
        <taxon>Streptococcus anginosus group</taxon>
    </lineage>
</organism>
<accession>F9P609</accession>
<proteinExistence type="predicted"/>
<dbReference type="AlphaFoldDB" id="F9P609"/>
<evidence type="ECO:0000313" key="1">
    <source>
        <dbReference type="EMBL" id="EGV09306.1"/>
    </source>
</evidence>
<dbReference type="eggNOG" id="COG0358">
    <property type="taxonomic scope" value="Bacteria"/>
</dbReference>
<evidence type="ECO:0000313" key="2">
    <source>
        <dbReference type="Proteomes" id="UP000003287"/>
    </source>
</evidence>
<dbReference type="EMBL" id="AFUP01000003">
    <property type="protein sequence ID" value="EGV09306.1"/>
    <property type="molecule type" value="Genomic_DNA"/>
</dbReference>